<reference evidence="2" key="1">
    <citation type="journal article" date="2014" name="Int. J. Syst. Evol. Microbiol.">
        <title>Complete genome sequence of Corynebacterium casei LMG S-19264T (=DSM 44701T), isolated from a smear-ripened cheese.</title>
        <authorList>
            <consortium name="US DOE Joint Genome Institute (JGI-PGF)"/>
            <person name="Walter F."/>
            <person name="Albersmeier A."/>
            <person name="Kalinowski J."/>
            <person name="Ruckert C."/>
        </authorList>
    </citation>
    <scope>NUCLEOTIDE SEQUENCE</scope>
    <source>
        <strain evidence="2">VKM Ac-1401</strain>
    </source>
</reference>
<name>A0A9W6M1C5_9MICO</name>
<organism evidence="2 3">
    <name type="scientific">Leifsonia poae</name>
    <dbReference type="NCBI Taxonomy" id="110933"/>
    <lineage>
        <taxon>Bacteria</taxon>
        <taxon>Bacillati</taxon>
        <taxon>Actinomycetota</taxon>
        <taxon>Actinomycetes</taxon>
        <taxon>Micrococcales</taxon>
        <taxon>Microbacteriaceae</taxon>
        <taxon>Leifsonia</taxon>
    </lineage>
</organism>
<dbReference type="Proteomes" id="UP001142372">
    <property type="component" value="Unassembled WGS sequence"/>
</dbReference>
<dbReference type="EMBL" id="BSEN01000015">
    <property type="protein sequence ID" value="GLJ77579.1"/>
    <property type="molecule type" value="Genomic_DNA"/>
</dbReference>
<dbReference type="AlphaFoldDB" id="A0A9W6M1C5"/>
<keyword evidence="3" id="KW-1185">Reference proteome</keyword>
<evidence type="ECO:0000313" key="3">
    <source>
        <dbReference type="Proteomes" id="UP001142372"/>
    </source>
</evidence>
<protein>
    <submittedName>
        <fullName evidence="2">Uncharacterized protein</fullName>
    </submittedName>
</protein>
<reference evidence="2" key="2">
    <citation type="submission" date="2023-01" db="EMBL/GenBank/DDBJ databases">
        <authorList>
            <person name="Sun Q."/>
            <person name="Evtushenko L."/>
        </authorList>
    </citation>
    <scope>NUCLEOTIDE SEQUENCE</scope>
    <source>
        <strain evidence="2">VKM Ac-1401</strain>
    </source>
</reference>
<evidence type="ECO:0000313" key="2">
    <source>
        <dbReference type="EMBL" id="GLJ77579.1"/>
    </source>
</evidence>
<gene>
    <name evidence="2" type="ORF">GCM10017584_31530</name>
</gene>
<accession>A0A9W6M1C5</accession>
<evidence type="ECO:0000256" key="1">
    <source>
        <dbReference type="SAM" id="MobiDB-lite"/>
    </source>
</evidence>
<dbReference type="RefSeq" id="WP_271178211.1">
    <property type="nucleotide sequence ID" value="NZ_BAAAJO010000003.1"/>
</dbReference>
<proteinExistence type="predicted"/>
<comment type="caution">
    <text evidence="2">The sequence shown here is derived from an EMBL/GenBank/DDBJ whole genome shotgun (WGS) entry which is preliminary data.</text>
</comment>
<sequence>MTTVSTFSIVSTVSTAIAVSAAGAIVSTSGATTSAAVFAFGLDVRAPAPRAPDDPADFVRGLRAGVVRVVDPAAAAAVFAGPEAGRRVDVRAGAAGRTPSSSPVSGAIPSPDRSPTGAFFERVARAFDAGLTAAVCAAAAPSLASAPATWSGSGLSEGTRSELTPLTYQALLGLAHPAGNLWKPEPRKVL</sequence>
<feature type="region of interest" description="Disordered" evidence="1">
    <location>
        <begin position="93"/>
        <end position="113"/>
    </location>
</feature>